<dbReference type="EMBL" id="FUYB01000014">
    <property type="protein sequence ID" value="SKA86248.1"/>
    <property type="molecule type" value="Genomic_DNA"/>
</dbReference>
<dbReference type="RefSeq" id="WP_078923148.1">
    <property type="nucleotide sequence ID" value="NZ_FUYB01000014.1"/>
</dbReference>
<evidence type="ECO:0000256" key="6">
    <source>
        <dbReference type="ARBA" id="ARBA00022723"/>
    </source>
</evidence>
<keyword evidence="8 9" id="KW-0411">Iron-sulfur</keyword>
<feature type="binding site" evidence="9">
    <location>
        <position position="81"/>
    </location>
    <ligand>
        <name>[4Fe-4S] cluster</name>
        <dbReference type="ChEBI" id="CHEBI:49883"/>
    </ligand>
</feature>
<dbReference type="Gene3D" id="3.40.50.150">
    <property type="entry name" value="Vaccinia Virus protein VP39"/>
    <property type="match status" value="1"/>
</dbReference>
<evidence type="ECO:0000256" key="9">
    <source>
        <dbReference type="HAMAP-Rule" id="MF_01010"/>
    </source>
</evidence>
<evidence type="ECO:0000256" key="10">
    <source>
        <dbReference type="PROSITE-ProRule" id="PRU01024"/>
    </source>
</evidence>
<dbReference type="InterPro" id="IPR030391">
    <property type="entry name" value="MeTrfase_TrmA_CS"/>
</dbReference>
<dbReference type="Pfam" id="PF01938">
    <property type="entry name" value="TRAM"/>
    <property type="match status" value="1"/>
</dbReference>
<dbReference type="InterPro" id="IPR030390">
    <property type="entry name" value="MeTrfase_TrmA_AS"/>
</dbReference>
<dbReference type="GO" id="GO:0070041">
    <property type="term" value="F:rRNA (uridine-C5-)-methyltransferase activity"/>
    <property type="evidence" value="ECO:0007669"/>
    <property type="project" value="UniProtKB-UniRule"/>
</dbReference>
<dbReference type="GO" id="GO:0051539">
    <property type="term" value="F:4 iron, 4 sulfur cluster binding"/>
    <property type="evidence" value="ECO:0007669"/>
    <property type="project" value="UniProtKB-KW"/>
</dbReference>
<dbReference type="PROSITE" id="PS01230">
    <property type="entry name" value="TRMA_1"/>
    <property type="match status" value="1"/>
</dbReference>
<dbReference type="FunFam" id="2.40.50.140:FF:000097">
    <property type="entry name" value="23S rRNA (uracil(1939)-C(5))-methyltransferase RlmD"/>
    <property type="match status" value="1"/>
</dbReference>
<dbReference type="InterPro" id="IPR010280">
    <property type="entry name" value="U5_MeTrfase_fam"/>
</dbReference>
<dbReference type="PANTHER" id="PTHR11061:SF49">
    <property type="entry name" value="23S RRNA (URACIL(1939)-C(5))-METHYLTRANSFERASE RLMD"/>
    <property type="match status" value="1"/>
</dbReference>
<organism evidence="13 14">
    <name type="scientific">Thiothrix eikelboomii</name>
    <dbReference type="NCBI Taxonomy" id="92487"/>
    <lineage>
        <taxon>Bacteria</taxon>
        <taxon>Pseudomonadati</taxon>
        <taxon>Pseudomonadota</taxon>
        <taxon>Gammaproteobacteria</taxon>
        <taxon>Thiotrichales</taxon>
        <taxon>Thiotrichaceae</taxon>
        <taxon>Thiothrix</taxon>
    </lineage>
</organism>
<dbReference type="InterPro" id="IPR002792">
    <property type="entry name" value="TRAM_dom"/>
</dbReference>
<evidence type="ECO:0000256" key="7">
    <source>
        <dbReference type="ARBA" id="ARBA00023004"/>
    </source>
</evidence>
<feature type="binding site" evidence="9">
    <location>
        <position position="169"/>
    </location>
    <ligand>
        <name>[4Fe-4S] cluster</name>
        <dbReference type="ChEBI" id="CHEBI:49883"/>
    </ligand>
</feature>
<dbReference type="InterPro" id="IPR012340">
    <property type="entry name" value="NA-bd_OB-fold"/>
</dbReference>
<dbReference type="PANTHER" id="PTHR11061">
    <property type="entry name" value="RNA M5U METHYLTRANSFERASE"/>
    <property type="match status" value="1"/>
</dbReference>
<comment type="function">
    <text evidence="9">Catalyzes the formation of 5-methyl-uridine at position 1939 (m5U1939) in 23S rRNA.</text>
</comment>
<evidence type="ECO:0000256" key="3">
    <source>
        <dbReference type="ARBA" id="ARBA00022603"/>
    </source>
</evidence>
<evidence type="ECO:0000256" key="5">
    <source>
        <dbReference type="ARBA" id="ARBA00022691"/>
    </source>
</evidence>
<dbReference type="SUPFAM" id="SSF53335">
    <property type="entry name" value="S-adenosyl-L-methionine-dependent methyltransferases"/>
    <property type="match status" value="1"/>
</dbReference>
<dbReference type="OrthoDB" id="9804590at2"/>
<reference evidence="14" key="1">
    <citation type="submission" date="2017-02" db="EMBL/GenBank/DDBJ databases">
        <authorList>
            <person name="Varghese N."/>
            <person name="Submissions S."/>
        </authorList>
    </citation>
    <scope>NUCLEOTIDE SEQUENCE [LARGE SCALE GENOMIC DNA]</scope>
    <source>
        <strain evidence="14">ATCC 49788</strain>
    </source>
</reference>
<dbReference type="EC" id="2.1.1.190" evidence="9"/>
<keyword evidence="6 9" id="KW-0479">Metal-binding</keyword>
<dbReference type="Pfam" id="PF05958">
    <property type="entry name" value="tRNA_U5-meth_tr"/>
    <property type="match status" value="1"/>
</dbReference>
<dbReference type="Gene3D" id="2.40.50.1070">
    <property type="match status" value="1"/>
</dbReference>
<keyword evidence="1 9" id="KW-0004">4Fe-4S</keyword>
<dbReference type="SUPFAM" id="SSF50249">
    <property type="entry name" value="Nucleic acid-binding proteins"/>
    <property type="match status" value="1"/>
</dbReference>
<dbReference type="NCBIfam" id="TIGR00479">
    <property type="entry name" value="rumA"/>
    <property type="match status" value="1"/>
</dbReference>
<dbReference type="GO" id="GO:0003723">
    <property type="term" value="F:RNA binding"/>
    <property type="evidence" value="ECO:0007669"/>
    <property type="project" value="InterPro"/>
</dbReference>
<dbReference type="Gene3D" id="2.40.50.140">
    <property type="entry name" value="Nucleic acid-binding proteins"/>
    <property type="match status" value="1"/>
</dbReference>
<dbReference type="HAMAP" id="MF_01010">
    <property type="entry name" value="23SrRNA_methyltr_RlmD"/>
    <property type="match status" value="1"/>
</dbReference>
<feature type="active site" description="Nucleophile" evidence="9 10">
    <location>
        <position position="402"/>
    </location>
</feature>
<evidence type="ECO:0000256" key="1">
    <source>
        <dbReference type="ARBA" id="ARBA00022485"/>
    </source>
</evidence>
<keyword evidence="7 9" id="KW-0408">Iron</keyword>
<dbReference type="Proteomes" id="UP000190460">
    <property type="component" value="Unassembled WGS sequence"/>
</dbReference>
<dbReference type="GO" id="GO:0070475">
    <property type="term" value="P:rRNA base methylation"/>
    <property type="evidence" value="ECO:0007669"/>
    <property type="project" value="TreeGrafter"/>
</dbReference>
<dbReference type="PROSITE" id="PS50926">
    <property type="entry name" value="TRAM"/>
    <property type="match status" value="1"/>
</dbReference>
<dbReference type="PROSITE" id="PS51687">
    <property type="entry name" value="SAM_MT_RNA_M5U"/>
    <property type="match status" value="1"/>
</dbReference>
<accession>A0A1T4XAV9</accession>
<keyword evidence="3 9" id="KW-0489">Methyltransferase</keyword>
<feature type="binding site" evidence="9 10">
    <location>
        <position position="376"/>
    </location>
    <ligand>
        <name>S-adenosyl-L-methionine</name>
        <dbReference type="ChEBI" id="CHEBI:59789"/>
    </ligand>
</feature>
<name>A0A1T4XAV9_9GAMM</name>
<keyword evidence="2 9" id="KW-0698">rRNA processing</keyword>
<dbReference type="AlphaFoldDB" id="A0A1T4XAV9"/>
<dbReference type="InterPro" id="IPR029063">
    <property type="entry name" value="SAM-dependent_MTases_sf"/>
</dbReference>
<feature type="active site" evidence="11">
    <location>
        <position position="402"/>
    </location>
</feature>
<evidence type="ECO:0000313" key="14">
    <source>
        <dbReference type="Proteomes" id="UP000190460"/>
    </source>
</evidence>
<protein>
    <recommendedName>
        <fullName evidence="9">23S rRNA (uracil(1939)-C(5))-methyltransferase RlmD</fullName>
        <ecNumber evidence="9">2.1.1.190</ecNumber>
    </recommendedName>
    <alternativeName>
        <fullName evidence="9">23S rRNA(m5U1939)-methyltransferase</fullName>
    </alternativeName>
</protein>
<feature type="binding site" evidence="9 10">
    <location>
        <position position="306"/>
    </location>
    <ligand>
        <name>S-adenosyl-L-methionine</name>
        <dbReference type="ChEBI" id="CHEBI:59789"/>
    </ligand>
</feature>
<keyword evidence="5 9" id="KW-0949">S-adenosyl-L-methionine</keyword>
<evidence type="ECO:0000256" key="4">
    <source>
        <dbReference type="ARBA" id="ARBA00022679"/>
    </source>
</evidence>
<keyword evidence="14" id="KW-1185">Reference proteome</keyword>
<proteinExistence type="inferred from homology"/>
<feature type="binding site" evidence="9">
    <location>
        <position position="311"/>
    </location>
    <ligand>
        <name>S-adenosyl-L-methionine</name>
        <dbReference type="ChEBI" id="CHEBI:59789"/>
    </ligand>
</feature>
<evidence type="ECO:0000259" key="12">
    <source>
        <dbReference type="PROSITE" id="PS50926"/>
    </source>
</evidence>
<dbReference type="GO" id="GO:0005506">
    <property type="term" value="F:iron ion binding"/>
    <property type="evidence" value="ECO:0007669"/>
    <property type="project" value="UniProtKB-UniRule"/>
</dbReference>
<evidence type="ECO:0000313" key="13">
    <source>
        <dbReference type="EMBL" id="SKA86248.1"/>
    </source>
</evidence>
<dbReference type="CDD" id="cd02440">
    <property type="entry name" value="AdoMet_MTases"/>
    <property type="match status" value="1"/>
</dbReference>
<gene>
    <name evidence="9" type="primary">rlmD</name>
    <name evidence="13" type="ORF">SAMN02745130_02697</name>
</gene>
<comment type="catalytic activity">
    <reaction evidence="9">
        <text>uridine(1939) in 23S rRNA + S-adenosyl-L-methionine = 5-methyluridine(1939) in 23S rRNA + S-adenosyl-L-homocysteine + H(+)</text>
        <dbReference type="Rhea" id="RHEA:42908"/>
        <dbReference type="Rhea" id="RHEA-COMP:10278"/>
        <dbReference type="Rhea" id="RHEA-COMP:10279"/>
        <dbReference type="ChEBI" id="CHEBI:15378"/>
        <dbReference type="ChEBI" id="CHEBI:57856"/>
        <dbReference type="ChEBI" id="CHEBI:59789"/>
        <dbReference type="ChEBI" id="CHEBI:65315"/>
        <dbReference type="ChEBI" id="CHEBI:74447"/>
        <dbReference type="EC" id="2.1.1.190"/>
    </reaction>
</comment>
<dbReference type="STRING" id="92487.SAMN02745130_02697"/>
<feature type="domain" description="TRAM" evidence="12">
    <location>
        <begin position="6"/>
        <end position="68"/>
    </location>
</feature>
<dbReference type="NCBIfam" id="NF009639">
    <property type="entry name" value="PRK13168.1"/>
    <property type="match status" value="1"/>
</dbReference>
<feature type="binding site" evidence="9 10">
    <location>
        <position position="277"/>
    </location>
    <ligand>
        <name>S-adenosyl-L-methionine</name>
        <dbReference type="ChEBI" id="CHEBI:59789"/>
    </ligand>
</feature>
<keyword evidence="4 9" id="KW-0808">Transferase</keyword>
<comment type="similarity">
    <text evidence="9">Belongs to the class I-like SAM-binding methyltransferase superfamily. RNA M5U methyltransferase family. RlmD subfamily.</text>
</comment>
<evidence type="ECO:0000256" key="8">
    <source>
        <dbReference type="ARBA" id="ARBA00023014"/>
    </source>
</evidence>
<dbReference type="InterPro" id="IPR001566">
    <property type="entry name" value="23S_rRNA_MeTrfase_RlmD"/>
</dbReference>
<dbReference type="PROSITE" id="PS01231">
    <property type="entry name" value="TRMA_2"/>
    <property type="match status" value="1"/>
</dbReference>
<feature type="binding site" evidence="9">
    <location>
        <position position="90"/>
    </location>
    <ligand>
        <name>[4Fe-4S] cluster</name>
        <dbReference type="ChEBI" id="CHEBI:49883"/>
    </ligand>
</feature>
<feature type="binding site" evidence="9">
    <location>
        <position position="354"/>
    </location>
    <ligand>
        <name>S-adenosyl-L-methionine</name>
        <dbReference type="ChEBI" id="CHEBI:59789"/>
    </ligand>
</feature>
<feature type="binding site" evidence="9">
    <location>
        <position position="87"/>
    </location>
    <ligand>
        <name>[4Fe-4S] cluster</name>
        <dbReference type="ChEBI" id="CHEBI:49883"/>
    </ligand>
</feature>
<evidence type="ECO:0000256" key="11">
    <source>
        <dbReference type="PROSITE-ProRule" id="PRU10015"/>
    </source>
</evidence>
<sequence length="445" mass="49774">MSRRQHKPRGVQNSPLVEAEITALTLEGKGVARVNGKTVFIEGALPEEKVAFRYTSYKANYDEGRVETVLTASPNRVEPKCQHFAICGGCSWQHISLDAQIRYKQQILLDNLQHIGKVQPATLFEPLTAEGWGYRRKARLGARWVRKKQQALVGFREKNGGLLAEISRCEVLHPLVGERITTLKDLVTSLDARDSLPQIEVAIGDDEVAALVVRHMEALSTGDLDKLLSFAREFQFELYLQPAGPQTVHKVYGERSLAYTHPQFDTRVQFEPLDFIQVNQALNRKMVMRALELLELRSTDTVLDLFCGLGNFTLPLARQAEQVIGVEGDLAMVERARAAAHANGIHNTDYYACNLMSDALSKEAWLKHHYDRILLDPPRAGAKELLPYLGKLKAERIVYVSCDPATLARDAGELVHTQGYQLLGAGVMDMFPHTAHVESIAVFVR</sequence>
<evidence type="ECO:0000256" key="2">
    <source>
        <dbReference type="ARBA" id="ARBA00022552"/>
    </source>
</evidence>
<feature type="binding site" evidence="9 10">
    <location>
        <position position="327"/>
    </location>
    <ligand>
        <name>S-adenosyl-L-methionine</name>
        <dbReference type="ChEBI" id="CHEBI:59789"/>
    </ligand>
</feature>